<sequence length="283" mass="31358">MTKTSSSTHDISWPEFTTNCVHFASVALLFYDHALTLGSEVSFIWQSSARVGKTLFLLNRYFALASNMFSYIFILQLGVSLPEARCVGHSQQRLSTNTLDFISYSCTHFVKWREISVAISGLFVTSLMVLRIYALYNRSRAALASLCSAGIILILVAGWSTVSAHTENRVEAAEPCLVKIMGGRDMSLGTAWEALLAFDVFIFAMVVMKVLKEYHEEGIKGIAGATLMQCIIRDGAVYFVLMTSANLANIITYHSNNQSWVGFLASPASKYALLLYFTHTPPE</sequence>
<dbReference type="OMA" id="AQCANTM"/>
<feature type="transmembrane region" description="Helical" evidence="1">
    <location>
        <begin position="191"/>
        <end position="211"/>
    </location>
</feature>
<keyword evidence="1" id="KW-0472">Membrane</keyword>
<feature type="domain" description="DUF6533" evidence="2">
    <location>
        <begin position="20"/>
        <end position="64"/>
    </location>
</feature>
<feature type="transmembrane region" description="Helical" evidence="1">
    <location>
        <begin position="115"/>
        <end position="134"/>
    </location>
</feature>
<dbReference type="Pfam" id="PF20151">
    <property type="entry name" value="DUF6533"/>
    <property type="match status" value="1"/>
</dbReference>
<keyword evidence="1" id="KW-0812">Transmembrane</keyword>
<feature type="transmembrane region" description="Helical" evidence="1">
    <location>
        <begin position="141"/>
        <end position="162"/>
    </location>
</feature>
<dbReference type="RefSeq" id="XP_007867861.1">
    <property type="nucleotide sequence ID" value="XM_007869670.1"/>
</dbReference>
<dbReference type="HOGENOM" id="CLU_035509_7_0_1"/>
<protein>
    <recommendedName>
        <fullName evidence="2">DUF6533 domain-containing protein</fullName>
    </recommendedName>
</protein>
<name>S7Q0T2_GLOTA</name>
<evidence type="ECO:0000313" key="3">
    <source>
        <dbReference type="EMBL" id="EPQ53536.1"/>
    </source>
</evidence>
<dbReference type="EMBL" id="KB469305">
    <property type="protein sequence ID" value="EPQ53536.1"/>
    <property type="molecule type" value="Genomic_DNA"/>
</dbReference>
<evidence type="ECO:0000313" key="4">
    <source>
        <dbReference type="Proteomes" id="UP000030669"/>
    </source>
</evidence>
<dbReference type="InterPro" id="IPR045340">
    <property type="entry name" value="DUF6533"/>
</dbReference>
<gene>
    <name evidence="3" type="ORF">GLOTRDRAFT_130879</name>
</gene>
<dbReference type="AlphaFoldDB" id="S7Q0T2"/>
<reference evidence="3 4" key="1">
    <citation type="journal article" date="2012" name="Science">
        <title>The Paleozoic origin of enzymatic lignin decomposition reconstructed from 31 fungal genomes.</title>
        <authorList>
            <person name="Floudas D."/>
            <person name="Binder M."/>
            <person name="Riley R."/>
            <person name="Barry K."/>
            <person name="Blanchette R.A."/>
            <person name="Henrissat B."/>
            <person name="Martinez A.T."/>
            <person name="Otillar R."/>
            <person name="Spatafora J.W."/>
            <person name="Yadav J.S."/>
            <person name="Aerts A."/>
            <person name="Benoit I."/>
            <person name="Boyd A."/>
            <person name="Carlson A."/>
            <person name="Copeland A."/>
            <person name="Coutinho P.M."/>
            <person name="de Vries R.P."/>
            <person name="Ferreira P."/>
            <person name="Findley K."/>
            <person name="Foster B."/>
            <person name="Gaskell J."/>
            <person name="Glotzer D."/>
            <person name="Gorecki P."/>
            <person name="Heitman J."/>
            <person name="Hesse C."/>
            <person name="Hori C."/>
            <person name="Igarashi K."/>
            <person name="Jurgens J.A."/>
            <person name="Kallen N."/>
            <person name="Kersten P."/>
            <person name="Kohler A."/>
            <person name="Kuees U."/>
            <person name="Kumar T.K.A."/>
            <person name="Kuo A."/>
            <person name="LaButti K."/>
            <person name="Larrondo L.F."/>
            <person name="Lindquist E."/>
            <person name="Ling A."/>
            <person name="Lombard V."/>
            <person name="Lucas S."/>
            <person name="Lundell T."/>
            <person name="Martin R."/>
            <person name="McLaughlin D.J."/>
            <person name="Morgenstern I."/>
            <person name="Morin E."/>
            <person name="Murat C."/>
            <person name="Nagy L.G."/>
            <person name="Nolan M."/>
            <person name="Ohm R.A."/>
            <person name="Patyshakuliyeva A."/>
            <person name="Rokas A."/>
            <person name="Ruiz-Duenas F.J."/>
            <person name="Sabat G."/>
            <person name="Salamov A."/>
            <person name="Samejima M."/>
            <person name="Schmutz J."/>
            <person name="Slot J.C."/>
            <person name="St John F."/>
            <person name="Stenlid J."/>
            <person name="Sun H."/>
            <person name="Sun S."/>
            <person name="Syed K."/>
            <person name="Tsang A."/>
            <person name="Wiebenga A."/>
            <person name="Young D."/>
            <person name="Pisabarro A."/>
            <person name="Eastwood D.C."/>
            <person name="Martin F."/>
            <person name="Cullen D."/>
            <person name="Grigoriev I.V."/>
            <person name="Hibbett D.S."/>
        </authorList>
    </citation>
    <scope>NUCLEOTIDE SEQUENCE [LARGE SCALE GENOMIC DNA]</scope>
    <source>
        <strain evidence="3 4">ATCC 11539</strain>
    </source>
</reference>
<accession>S7Q0T2</accession>
<dbReference type="KEGG" id="gtr:GLOTRDRAFT_130879"/>
<organism evidence="3 4">
    <name type="scientific">Gloeophyllum trabeum (strain ATCC 11539 / FP-39264 / Madison 617)</name>
    <name type="common">Brown rot fungus</name>
    <dbReference type="NCBI Taxonomy" id="670483"/>
    <lineage>
        <taxon>Eukaryota</taxon>
        <taxon>Fungi</taxon>
        <taxon>Dikarya</taxon>
        <taxon>Basidiomycota</taxon>
        <taxon>Agaricomycotina</taxon>
        <taxon>Agaricomycetes</taxon>
        <taxon>Gloeophyllales</taxon>
        <taxon>Gloeophyllaceae</taxon>
        <taxon>Gloeophyllum</taxon>
    </lineage>
</organism>
<dbReference type="OrthoDB" id="2686513at2759"/>
<keyword evidence="1" id="KW-1133">Transmembrane helix</keyword>
<proteinExistence type="predicted"/>
<evidence type="ECO:0000259" key="2">
    <source>
        <dbReference type="Pfam" id="PF20151"/>
    </source>
</evidence>
<keyword evidence="4" id="KW-1185">Reference proteome</keyword>
<evidence type="ECO:0000256" key="1">
    <source>
        <dbReference type="SAM" id="Phobius"/>
    </source>
</evidence>
<dbReference type="Proteomes" id="UP000030669">
    <property type="component" value="Unassembled WGS sequence"/>
</dbReference>
<feature type="transmembrane region" description="Helical" evidence="1">
    <location>
        <begin position="57"/>
        <end position="79"/>
    </location>
</feature>
<dbReference type="GeneID" id="19302182"/>